<dbReference type="NCBIfam" id="TIGR00589">
    <property type="entry name" value="ogt"/>
    <property type="match status" value="1"/>
</dbReference>
<keyword evidence="13" id="KW-1185">Reference proteome</keyword>
<evidence type="ECO:0000256" key="4">
    <source>
        <dbReference type="ARBA" id="ARBA00022603"/>
    </source>
</evidence>
<dbReference type="EC" id="2.1.1.63" evidence="9"/>
<evidence type="ECO:0000256" key="8">
    <source>
        <dbReference type="ARBA" id="ARBA00049348"/>
    </source>
</evidence>
<comment type="catalytic activity">
    <reaction evidence="1 9">
        <text>a 4-O-methyl-thymidine in DNA + L-cysteinyl-[protein] = a thymidine in DNA + S-methyl-L-cysteinyl-[protein]</text>
        <dbReference type="Rhea" id="RHEA:53428"/>
        <dbReference type="Rhea" id="RHEA-COMP:10131"/>
        <dbReference type="Rhea" id="RHEA-COMP:10132"/>
        <dbReference type="Rhea" id="RHEA-COMP:13555"/>
        <dbReference type="Rhea" id="RHEA-COMP:13556"/>
        <dbReference type="ChEBI" id="CHEBI:29950"/>
        <dbReference type="ChEBI" id="CHEBI:82612"/>
        <dbReference type="ChEBI" id="CHEBI:137386"/>
        <dbReference type="ChEBI" id="CHEBI:137387"/>
        <dbReference type="EC" id="2.1.1.63"/>
    </reaction>
</comment>
<keyword evidence="4 9" id="KW-0489">Methyltransferase</keyword>
<evidence type="ECO:0000313" key="13">
    <source>
        <dbReference type="Proteomes" id="UP000198897"/>
    </source>
</evidence>
<comment type="miscellaneous">
    <text evidence="9">This enzyme catalyzes only one turnover and therefore is not strictly catalytic. According to one definition, an enzyme is a biocatalyst that acts repeatedly and over many reaction cycles.</text>
</comment>
<protein>
    <recommendedName>
        <fullName evidence="9">Methylated-DNA--protein-cysteine methyltransferase</fullName>
        <ecNumber evidence="9">2.1.1.63</ecNumber>
    </recommendedName>
    <alternativeName>
        <fullName evidence="9">6-O-methylguanine-DNA methyltransferase</fullName>
        <shortName evidence="9">MGMT</shortName>
    </alternativeName>
    <alternativeName>
        <fullName evidence="9">O-6-methylguanine-DNA-alkyltransferase</fullName>
    </alternativeName>
</protein>
<comment type="function">
    <text evidence="9">Involved in the cellular defense against the biological effects of O6-methylguanine (O6-MeG) and O4-methylthymine (O4-MeT) in DNA. Repairs the methylated nucleobase in DNA by stoichiometrically transferring the methyl group to a cysteine residue in the enzyme. This is a suicide reaction: the enzyme is irreversibly inactivated.</text>
</comment>
<dbReference type="AlphaFoldDB" id="A0A1I2QFI1"/>
<dbReference type="Gene3D" id="3.30.160.70">
    <property type="entry name" value="Methylated DNA-protein cysteine methyltransferase domain"/>
    <property type="match status" value="1"/>
</dbReference>
<sequence>MNHRSFLYYDSFMTPLGPITVLANDEGVCRIDFGEFEERHSAFQSWKKKHLLRGEFVYDPEQKYVSQAKEELNEYFDGKRTRFSIPLICYGTDFQRGVWRTLINQIPYGETRSYKEIASTMLSPKAIRAVGGAVNQNPFAIVVPCHRVIGSNGKLVGYAGGLEKKRHLLDFEKQHTVVPFTN</sequence>
<evidence type="ECO:0000256" key="9">
    <source>
        <dbReference type="HAMAP-Rule" id="MF_00772"/>
    </source>
</evidence>
<feature type="active site" description="Nucleophile; methyl group acceptor" evidence="9">
    <location>
        <position position="145"/>
    </location>
</feature>
<dbReference type="FunFam" id="1.10.10.10:FF:000214">
    <property type="entry name" value="Methylated-DNA--protein-cysteine methyltransferase"/>
    <property type="match status" value="1"/>
</dbReference>
<dbReference type="SUPFAM" id="SSF53155">
    <property type="entry name" value="Methylated DNA-protein cysteine methyltransferase domain"/>
    <property type="match status" value="1"/>
</dbReference>
<dbReference type="InterPro" id="IPR008332">
    <property type="entry name" value="MethylG_MeTrfase_N"/>
</dbReference>
<dbReference type="GO" id="GO:0005737">
    <property type="term" value="C:cytoplasm"/>
    <property type="evidence" value="ECO:0007669"/>
    <property type="project" value="UniProtKB-SubCell"/>
</dbReference>
<keyword evidence="7 9" id="KW-0234">DNA repair</keyword>
<gene>
    <name evidence="12" type="ORF">SAMN05216353_13129</name>
</gene>
<comment type="subcellular location">
    <subcellularLocation>
        <location evidence="9">Cytoplasm</location>
    </subcellularLocation>
</comment>
<keyword evidence="3 9" id="KW-0963">Cytoplasm</keyword>
<feature type="domain" description="Methylguanine DNA methyltransferase ribonuclease-like" evidence="11">
    <location>
        <begin position="7"/>
        <end position="87"/>
    </location>
</feature>
<keyword evidence="5 9" id="KW-0808">Transferase</keyword>
<dbReference type="Pfam" id="PF01035">
    <property type="entry name" value="DNA_binding_1"/>
    <property type="match status" value="1"/>
</dbReference>
<evidence type="ECO:0000256" key="3">
    <source>
        <dbReference type="ARBA" id="ARBA00022490"/>
    </source>
</evidence>
<dbReference type="InterPro" id="IPR036388">
    <property type="entry name" value="WH-like_DNA-bd_sf"/>
</dbReference>
<dbReference type="InterPro" id="IPR036631">
    <property type="entry name" value="MGMT_N_sf"/>
</dbReference>
<dbReference type="InterPro" id="IPR023546">
    <property type="entry name" value="MGMT"/>
</dbReference>
<dbReference type="GO" id="GO:0006307">
    <property type="term" value="P:DNA alkylation repair"/>
    <property type="evidence" value="ECO:0007669"/>
    <property type="project" value="UniProtKB-UniRule"/>
</dbReference>
<dbReference type="RefSeq" id="WP_089753064.1">
    <property type="nucleotide sequence ID" value="NZ_FOOG01000031.1"/>
</dbReference>
<dbReference type="InterPro" id="IPR001497">
    <property type="entry name" value="MethylDNA_cys_MeTrfase_AS"/>
</dbReference>
<dbReference type="PANTHER" id="PTHR10815:SF13">
    <property type="entry name" value="METHYLATED-DNA--PROTEIN-CYSTEINE METHYLTRANSFERASE"/>
    <property type="match status" value="1"/>
</dbReference>
<dbReference type="CDD" id="cd06445">
    <property type="entry name" value="ATase"/>
    <property type="match status" value="1"/>
</dbReference>
<proteinExistence type="inferred from homology"/>
<dbReference type="PROSITE" id="PS00374">
    <property type="entry name" value="MGMT"/>
    <property type="match status" value="1"/>
</dbReference>
<feature type="domain" description="Methylated-DNA-[protein]-cysteine S-methyltransferase DNA binding" evidence="10">
    <location>
        <begin position="93"/>
        <end position="173"/>
    </location>
</feature>
<evidence type="ECO:0000259" key="10">
    <source>
        <dbReference type="Pfam" id="PF01035"/>
    </source>
</evidence>
<keyword evidence="6 9" id="KW-0227">DNA damage</keyword>
<evidence type="ECO:0000259" key="11">
    <source>
        <dbReference type="Pfam" id="PF02870"/>
    </source>
</evidence>
<name>A0A1I2QFI1_9BACI</name>
<dbReference type="InterPro" id="IPR036217">
    <property type="entry name" value="MethylDNA_cys_MeTrfase_DNAb"/>
</dbReference>
<dbReference type="SUPFAM" id="SSF46767">
    <property type="entry name" value="Methylated DNA-protein cysteine methyltransferase, C-terminal domain"/>
    <property type="match status" value="1"/>
</dbReference>
<comment type="similarity">
    <text evidence="2 9">Belongs to the MGMT family.</text>
</comment>
<evidence type="ECO:0000256" key="2">
    <source>
        <dbReference type="ARBA" id="ARBA00008711"/>
    </source>
</evidence>
<dbReference type="OrthoDB" id="9802228at2"/>
<dbReference type="EMBL" id="FOOG01000031">
    <property type="protein sequence ID" value="SFG26730.1"/>
    <property type="molecule type" value="Genomic_DNA"/>
</dbReference>
<dbReference type="GO" id="GO:0032259">
    <property type="term" value="P:methylation"/>
    <property type="evidence" value="ECO:0007669"/>
    <property type="project" value="UniProtKB-KW"/>
</dbReference>
<organism evidence="12 13">
    <name type="scientific">Halobacillus alkaliphilus</name>
    <dbReference type="NCBI Taxonomy" id="396056"/>
    <lineage>
        <taxon>Bacteria</taxon>
        <taxon>Bacillati</taxon>
        <taxon>Bacillota</taxon>
        <taxon>Bacilli</taxon>
        <taxon>Bacillales</taxon>
        <taxon>Bacillaceae</taxon>
        <taxon>Halobacillus</taxon>
    </lineage>
</organism>
<evidence type="ECO:0000313" key="12">
    <source>
        <dbReference type="EMBL" id="SFG26730.1"/>
    </source>
</evidence>
<evidence type="ECO:0000256" key="1">
    <source>
        <dbReference type="ARBA" id="ARBA00001286"/>
    </source>
</evidence>
<accession>A0A1I2QFI1</accession>
<comment type="catalytic activity">
    <reaction evidence="8 9">
        <text>a 6-O-methyl-2'-deoxyguanosine in DNA + L-cysteinyl-[protein] = S-methyl-L-cysteinyl-[protein] + a 2'-deoxyguanosine in DNA</text>
        <dbReference type="Rhea" id="RHEA:24000"/>
        <dbReference type="Rhea" id="RHEA-COMP:10131"/>
        <dbReference type="Rhea" id="RHEA-COMP:10132"/>
        <dbReference type="Rhea" id="RHEA-COMP:11367"/>
        <dbReference type="Rhea" id="RHEA-COMP:11368"/>
        <dbReference type="ChEBI" id="CHEBI:29950"/>
        <dbReference type="ChEBI" id="CHEBI:82612"/>
        <dbReference type="ChEBI" id="CHEBI:85445"/>
        <dbReference type="ChEBI" id="CHEBI:85448"/>
        <dbReference type="EC" id="2.1.1.63"/>
    </reaction>
</comment>
<dbReference type="InterPro" id="IPR014048">
    <property type="entry name" value="MethylDNA_cys_MeTrfase_DNA-bd"/>
</dbReference>
<dbReference type="Pfam" id="PF02870">
    <property type="entry name" value="Methyltransf_1N"/>
    <property type="match status" value="1"/>
</dbReference>
<reference evidence="13" key="1">
    <citation type="submission" date="2016-10" db="EMBL/GenBank/DDBJ databases">
        <authorList>
            <person name="Varghese N."/>
            <person name="Submissions S."/>
        </authorList>
    </citation>
    <scope>NUCLEOTIDE SEQUENCE [LARGE SCALE GENOMIC DNA]</scope>
    <source>
        <strain evidence="13">FP5</strain>
    </source>
</reference>
<dbReference type="Gene3D" id="1.10.10.10">
    <property type="entry name" value="Winged helix-like DNA-binding domain superfamily/Winged helix DNA-binding domain"/>
    <property type="match status" value="1"/>
</dbReference>
<evidence type="ECO:0000256" key="6">
    <source>
        <dbReference type="ARBA" id="ARBA00022763"/>
    </source>
</evidence>
<dbReference type="PANTHER" id="PTHR10815">
    <property type="entry name" value="METHYLATED-DNA--PROTEIN-CYSTEINE METHYLTRANSFERASE"/>
    <property type="match status" value="1"/>
</dbReference>
<dbReference type="GO" id="GO:0003908">
    <property type="term" value="F:methylated-DNA-[protein]-cysteine S-methyltransferase activity"/>
    <property type="evidence" value="ECO:0007669"/>
    <property type="project" value="UniProtKB-UniRule"/>
</dbReference>
<evidence type="ECO:0000256" key="7">
    <source>
        <dbReference type="ARBA" id="ARBA00023204"/>
    </source>
</evidence>
<dbReference type="HAMAP" id="MF_00772">
    <property type="entry name" value="OGT"/>
    <property type="match status" value="1"/>
</dbReference>
<dbReference type="Proteomes" id="UP000198897">
    <property type="component" value="Unassembled WGS sequence"/>
</dbReference>
<evidence type="ECO:0000256" key="5">
    <source>
        <dbReference type="ARBA" id="ARBA00022679"/>
    </source>
</evidence>